<gene>
    <name evidence="2" type="ORF">SMRZ_LOCUS25320</name>
</gene>
<feature type="compositionally biased region" description="Basic and acidic residues" evidence="1">
    <location>
        <begin position="26"/>
        <end position="39"/>
    </location>
</feature>
<accession>A0A183NAJ5</accession>
<evidence type="ECO:0000256" key="1">
    <source>
        <dbReference type="SAM" id="MobiDB-lite"/>
    </source>
</evidence>
<name>A0A183NAJ5_9TREM</name>
<feature type="region of interest" description="Disordered" evidence="1">
    <location>
        <begin position="24"/>
        <end position="43"/>
    </location>
</feature>
<dbReference type="Proteomes" id="UP000277204">
    <property type="component" value="Unassembled WGS sequence"/>
</dbReference>
<proteinExistence type="predicted"/>
<protein>
    <submittedName>
        <fullName evidence="2">Uncharacterized protein</fullName>
    </submittedName>
</protein>
<dbReference type="EMBL" id="UZAI01021194">
    <property type="protein sequence ID" value="VDP54752.1"/>
    <property type="molecule type" value="Genomic_DNA"/>
</dbReference>
<evidence type="ECO:0000313" key="3">
    <source>
        <dbReference type="Proteomes" id="UP000277204"/>
    </source>
</evidence>
<reference evidence="2 3" key="1">
    <citation type="submission" date="2018-11" db="EMBL/GenBank/DDBJ databases">
        <authorList>
            <consortium name="Pathogen Informatics"/>
        </authorList>
    </citation>
    <scope>NUCLEOTIDE SEQUENCE [LARGE SCALE GENOMIC DNA]</scope>
    <source>
        <strain evidence="2 3">Zambia</strain>
    </source>
</reference>
<dbReference type="AlphaFoldDB" id="A0A183NAJ5"/>
<organism evidence="2 3">
    <name type="scientific">Schistosoma margrebowiei</name>
    <dbReference type="NCBI Taxonomy" id="48269"/>
    <lineage>
        <taxon>Eukaryota</taxon>
        <taxon>Metazoa</taxon>
        <taxon>Spiralia</taxon>
        <taxon>Lophotrochozoa</taxon>
        <taxon>Platyhelminthes</taxon>
        <taxon>Trematoda</taxon>
        <taxon>Digenea</taxon>
        <taxon>Strigeidida</taxon>
        <taxon>Schistosomatoidea</taxon>
        <taxon>Schistosomatidae</taxon>
        <taxon>Schistosoma</taxon>
    </lineage>
</organism>
<evidence type="ECO:0000313" key="2">
    <source>
        <dbReference type="EMBL" id="VDP54752.1"/>
    </source>
</evidence>
<sequence>MAEQAAREGNMKQLYVTTKKLAGKYSKSERPVKDKEGRLISETQQQRNRWVEFSEELVNRPAPMNPPDIEAAHTDLPPLDVNPPTTEQIRMAIKQIKSGKAAGPDNIPAEAPLCRRKGEDWQSKDRIPTIEQHVELKATFNQYQSQNVQYERQDSSTVRKCNLENYNNHRQEGTNLQSTTFIRDISDMPFQLSFTCSEHTKSNTKQSIIEKQFHASQKCKDIEYCSLISIISKSKPYFVGPIQSTLSVTLKQPTIQLCTSLKLNTLLIKIAGISNTNNVSQQHNIQTD</sequence>
<keyword evidence="3" id="KW-1185">Reference proteome</keyword>